<evidence type="ECO:0000256" key="1">
    <source>
        <dbReference type="ARBA" id="ARBA00010790"/>
    </source>
</evidence>
<keyword evidence="5" id="KW-1185">Reference proteome</keyword>
<dbReference type="RefSeq" id="XP_018321011.1">
    <property type="nucleotide sequence ID" value="XM_018465509.1"/>
</dbReference>
<accession>A0A1W4WAJ1</accession>
<protein>
    <submittedName>
        <fullName evidence="6">Glucose dehydrogenase [FAD, quinone]-like</fullName>
    </submittedName>
</protein>
<proteinExistence type="inferred from homology"/>
<dbReference type="PIRSF" id="PIRSF000137">
    <property type="entry name" value="Alcohol_oxidase"/>
    <property type="match status" value="1"/>
</dbReference>
<dbReference type="Pfam" id="PF00732">
    <property type="entry name" value="GMC_oxred_N"/>
    <property type="match status" value="1"/>
</dbReference>
<dbReference type="STRING" id="224129.A0A1W4WAJ1"/>
<sequence length="647" mass="70372">MSQVWVPPNLQNVCPAQAAVATCSPNSLMFLQLVTSLFGQSRDITPQNASAGPAPGGNIFQFMGTGLPGGSGAPGQPAGNEQFDFIVVGAGSAGCVVANRLSENTGWRVLLLEAGPEEPDVTSAPSFAPLLQRSNIDWATLTQPQTQSCLARPNRQCYWGHGRVMGGSSTINYMIYIRGTPDDYNEWAALGNPGWSYNEILPYFRKSENNRSPNYINPQFHGFNGYQTVSIQQYQDPNVWAIINAFRQLGMPLVDQNAGRTQLGVAILQTTTGNGERVSTNAAFIRPIRNQRPNLVIRTNSYVTRVIIDPNRKEANGVEYIDQTGVRRTVFARREVILSAGGAYSAKILMVSGVGPAEHLSQLGIPVIQNLRVGFNLQDHTTIDGVVFALSNATITNVDYNQRANDARLYQSQRTGPLSATGPLQANAMVQTRYETSADRPDIQYSFDRVNVQDYFTDPLLTAMTNVNPLAYYTGLMVRPILLNPASRGRIMLNATDPVTSPPLVFSNTFSDPIDLLRMVEGVKQSLNLLQTNSFRSIGVNLVTTPLPACQQCAFGSDEYWTCVAQSYTTTIFHPAGACKMGPSSDPTAVVDPTLKVYGVNKLRVVDASIMPLIVRGNTNAPVIMIAEKASDLIKSDYPDGNVSAPF</sequence>
<evidence type="ECO:0000259" key="4">
    <source>
        <dbReference type="Pfam" id="PF05199"/>
    </source>
</evidence>
<dbReference type="GO" id="GO:0050660">
    <property type="term" value="F:flavin adenine dinucleotide binding"/>
    <property type="evidence" value="ECO:0007669"/>
    <property type="project" value="InterPro"/>
</dbReference>
<dbReference type="Proteomes" id="UP000192223">
    <property type="component" value="Unplaced"/>
</dbReference>
<gene>
    <name evidence="6" type="primary">LOC108734111</name>
</gene>
<dbReference type="GO" id="GO:0016614">
    <property type="term" value="F:oxidoreductase activity, acting on CH-OH group of donors"/>
    <property type="evidence" value="ECO:0007669"/>
    <property type="project" value="InterPro"/>
</dbReference>
<dbReference type="SUPFAM" id="SSF54373">
    <property type="entry name" value="FAD-linked reductases, C-terminal domain"/>
    <property type="match status" value="1"/>
</dbReference>
<evidence type="ECO:0000256" key="2">
    <source>
        <dbReference type="PIRSR" id="PIRSR000137-2"/>
    </source>
</evidence>
<dbReference type="InterPro" id="IPR000172">
    <property type="entry name" value="GMC_OxRdtase_N"/>
</dbReference>
<dbReference type="OrthoDB" id="269227at2759"/>
<comment type="similarity">
    <text evidence="1">Belongs to the GMC oxidoreductase family.</text>
</comment>
<evidence type="ECO:0000259" key="3">
    <source>
        <dbReference type="Pfam" id="PF00732"/>
    </source>
</evidence>
<dbReference type="AlphaFoldDB" id="A0A1W4WAJ1"/>
<dbReference type="InterPro" id="IPR012132">
    <property type="entry name" value="GMC_OxRdtase"/>
</dbReference>
<feature type="domain" description="Glucose-methanol-choline oxidoreductase N-terminal" evidence="3">
    <location>
        <begin position="83"/>
        <end position="381"/>
    </location>
</feature>
<dbReference type="PANTHER" id="PTHR11552:SF154">
    <property type="entry name" value="FI04917P"/>
    <property type="match status" value="1"/>
</dbReference>
<feature type="domain" description="Glucose-methanol-choline oxidoreductase C-terminal" evidence="4">
    <location>
        <begin position="485"/>
        <end position="627"/>
    </location>
</feature>
<dbReference type="Gene3D" id="3.30.560.10">
    <property type="entry name" value="Glucose Oxidase, domain 3"/>
    <property type="match status" value="1"/>
</dbReference>
<keyword evidence="2" id="KW-0285">Flavoprotein</keyword>
<dbReference type="Pfam" id="PF05199">
    <property type="entry name" value="GMC_oxred_C"/>
    <property type="match status" value="1"/>
</dbReference>
<keyword evidence="2" id="KW-0274">FAD</keyword>
<feature type="binding site" evidence="2">
    <location>
        <position position="303"/>
    </location>
    <ligand>
        <name>FAD</name>
        <dbReference type="ChEBI" id="CHEBI:57692"/>
    </ligand>
</feature>
<dbReference type="InterPro" id="IPR007867">
    <property type="entry name" value="GMC_OxRtase_C"/>
</dbReference>
<dbReference type="InterPro" id="IPR036188">
    <property type="entry name" value="FAD/NAD-bd_sf"/>
</dbReference>
<evidence type="ECO:0000313" key="6">
    <source>
        <dbReference type="RefSeq" id="XP_018321011.1"/>
    </source>
</evidence>
<feature type="binding site" evidence="2">
    <location>
        <position position="164"/>
    </location>
    <ligand>
        <name>FAD</name>
        <dbReference type="ChEBI" id="CHEBI:57692"/>
    </ligand>
</feature>
<dbReference type="PANTHER" id="PTHR11552">
    <property type="entry name" value="GLUCOSE-METHANOL-CHOLINE GMC OXIDOREDUCTASE"/>
    <property type="match status" value="1"/>
</dbReference>
<dbReference type="SUPFAM" id="SSF51905">
    <property type="entry name" value="FAD/NAD(P)-binding domain"/>
    <property type="match status" value="1"/>
</dbReference>
<dbReference type="InParanoid" id="A0A1W4WAJ1"/>
<reference evidence="6" key="1">
    <citation type="submission" date="2025-08" db="UniProtKB">
        <authorList>
            <consortium name="RefSeq"/>
        </authorList>
    </citation>
    <scope>IDENTIFICATION</scope>
    <source>
        <tissue evidence="6">Entire body</tissue>
    </source>
</reference>
<evidence type="ECO:0000313" key="5">
    <source>
        <dbReference type="Proteomes" id="UP000192223"/>
    </source>
</evidence>
<name>A0A1W4WAJ1_AGRPL</name>
<dbReference type="GeneID" id="108734111"/>
<comment type="cofactor">
    <cofactor evidence="2">
        <name>FAD</name>
        <dbReference type="ChEBI" id="CHEBI:57692"/>
    </cofactor>
</comment>
<organism evidence="5 6">
    <name type="scientific">Agrilus planipennis</name>
    <name type="common">Emerald ash borer</name>
    <name type="synonym">Agrilus marcopoli</name>
    <dbReference type="NCBI Taxonomy" id="224129"/>
    <lineage>
        <taxon>Eukaryota</taxon>
        <taxon>Metazoa</taxon>
        <taxon>Ecdysozoa</taxon>
        <taxon>Arthropoda</taxon>
        <taxon>Hexapoda</taxon>
        <taxon>Insecta</taxon>
        <taxon>Pterygota</taxon>
        <taxon>Neoptera</taxon>
        <taxon>Endopterygota</taxon>
        <taxon>Coleoptera</taxon>
        <taxon>Polyphaga</taxon>
        <taxon>Elateriformia</taxon>
        <taxon>Buprestoidea</taxon>
        <taxon>Buprestidae</taxon>
        <taxon>Agrilinae</taxon>
        <taxon>Agrilus</taxon>
    </lineage>
</organism>
<dbReference type="KEGG" id="apln:108734111"/>
<dbReference type="Gene3D" id="3.50.50.60">
    <property type="entry name" value="FAD/NAD(P)-binding domain"/>
    <property type="match status" value="1"/>
</dbReference>